<reference evidence="2" key="1">
    <citation type="submission" date="2017-01" db="EMBL/GenBank/DDBJ databases">
        <authorList>
            <person name="Varghese N."/>
            <person name="Submissions S."/>
        </authorList>
    </citation>
    <scope>NUCLEOTIDE SEQUENCE [LARGE SCALE GENOMIC DNA]</scope>
    <source>
        <strain evidence="2">DSM 21768</strain>
    </source>
</reference>
<gene>
    <name evidence="1" type="ORF">SAMN02745664_1244</name>
</gene>
<dbReference type="RefSeq" id="WP_143821519.1">
    <property type="nucleotide sequence ID" value="NZ_FTNU01000024.1"/>
</dbReference>
<organism evidence="1 2">
    <name type="scientific">Moraxella cuniculi DSM 21768</name>
    <dbReference type="NCBI Taxonomy" id="1122245"/>
    <lineage>
        <taxon>Bacteria</taxon>
        <taxon>Pseudomonadati</taxon>
        <taxon>Pseudomonadota</taxon>
        <taxon>Gammaproteobacteria</taxon>
        <taxon>Moraxellales</taxon>
        <taxon>Moraxellaceae</taxon>
        <taxon>Moraxella</taxon>
    </lineage>
</organism>
<protein>
    <submittedName>
        <fullName evidence="1">Uncharacterized protein</fullName>
    </submittedName>
</protein>
<dbReference type="STRING" id="34061.B0189_08525"/>
<name>A0A1N7G669_9GAMM</name>
<dbReference type="EMBL" id="FTNU01000024">
    <property type="protein sequence ID" value="SIS08107.1"/>
    <property type="molecule type" value="Genomic_DNA"/>
</dbReference>
<dbReference type="AlphaFoldDB" id="A0A1N7G669"/>
<accession>A0A1N7G669</accession>
<dbReference type="Proteomes" id="UP000187495">
    <property type="component" value="Unassembled WGS sequence"/>
</dbReference>
<keyword evidence="2" id="KW-1185">Reference proteome</keyword>
<sequence>MREFKAGDKVYFPKKSNKVLLLEKNEIVYKVYPFEVCDTVFTVDGKYNTRDALPLIFHATEENHELLEKLYGVEFEAPPVKPTSIEIVQALLARGDKYIPCWVSGSRENPNRHDSWVYIYTISKNRFIDESGRTWQYATPFDHTAGEAITELPE</sequence>
<proteinExistence type="predicted"/>
<evidence type="ECO:0000313" key="2">
    <source>
        <dbReference type="Proteomes" id="UP000187495"/>
    </source>
</evidence>
<evidence type="ECO:0000313" key="1">
    <source>
        <dbReference type="EMBL" id="SIS08107.1"/>
    </source>
</evidence>